<dbReference type="GO" id="GO:0005737">
    <property type="term" value="C:cytoplasm"/>
    <property type="evidence" value="ECO:0007669"/>
    <property type="project" value="UniProtKB-SubCell"/>
</dbReference>
<protein>
    <recommendedName>
        <fullName evidence="8">Exportin-4</fullName>
    </recommendedName>
</protein>
<dbReference type="GO" id="GO:0005643">
    <property type="term" value="C:nuclear pore"/>
    <property type="evidence" value="ECO:0007669"/>
    <property type="project" value="TreeGrafter"/>
</dbReference>
<dbReference type="PANTHER" id="PTHR12596:SF1">
    <property type="entry name" value="EXPORTIN-4"/>
    <property type="match status" value="1"/>
</dbReference>
<sequence>MLVSSDPANVAPGMWTQANVVVVDASGDLVEPVRHEFLYAIIEQCVGLMRSRSQNETVVSNILQLILDVTTKVSIYIDNEDESNALYSSLLQIVDSYRNDQIKRFTHFNTDDEDKAADLALFIDILSNVLSKDFLTLGEENCSTGAKVVIHSLEMLLTIMNDRVLQMPEVALKFFRLILYLVEFSPESLAEMSDQLMASLCQCIKLGMTGQFGMEITSTSLESLTEVVLHFGVEQNKGRCTQNLAMLFKEMLPTVFETCLSNTCENSIYAESCSALYAIIAFERSFFDEYVNGLLSNRSNEKGRAVLESAFTELMEVAPEAGNRRGRVQFRNRMEKFLNRIQGLLSYT</sequence>
<dbReference type="EMBL" id="PDUG01000004">
    <property type="protein sequence ID" value="PIC37442.1"/>
    <property type="molecule type" value="Genomic_DNA"/>
</dbReference>
<keyword evidence="4" id="KW-0813">Transport</keyword>
<keyword evidence="6" id="KW-0653">Protein transport</keyword>
<dbReference type="PANTHER" id="PTHR12596">
    <property type="entry name" value="EXPORTIN 4,7-RELATED"/>
    <property type="match status" value="1"/>
</dbReference>
<evidence type="ECO:0000256" key="2">
    <source>
        <dbReference type="ARBA" id="ARBA00004496"/>
    </source>
</evidence>
<dbReference type="Gene3D" id="1.25.10.10">
    <property type="entry name" value="Leucine-rich Repeat Variant"/>
    <property type="match status" value="1"/>
</dbReference>
<evidence type="ECO:0000256" key="6">
    <source>
        <dbReference type="ARBA" id="ARBA00022927"/>
    </source>
</evidence>
<keyword evidence="10" id="KW-1185">Reference proteome</keyword>
<reference evidence="10" key="1">
    <citation type="submission" date="2017-10" db="EMBL/GenBank/DDBJ databases">
        <title>Rapid genome shrinkage in a self-fertile nematode reveals novel sperm competition proteins.</title>
        <authorList>
            <person name="Yin D."/>
            <person name="Schwarz E.M."/>
            <person name="Thomas C.G."/>
            <person name="Felde R.L."/>
            <person name="Korf I.F."/>
            <person name="Cutter A.D."/>
            <person name="Schartner C.M."/>
            <person name="Ralston E.J."/>
            <person name="Meyer B.J."/>
            <person name="Haag E.S."/>
        </authorList>
    </citation>
    <scope>NUCLEOTIDE SEQUENCE [LARGE SCALE GENOMIC DNA]</scope>
    <source>
        <strain evidence="10">JU1422</strain>
    </source>
</reference>
<evidence type="ECO:0000313" key="10">
    <source>
        <dbReference type="Proteomes" id="UP000230233"/>
    </source>
</evidence>
<gene>
    <name evidence="9" type="primary">Cnig_chr_IV.g16071</name>
    <name evidence="9" type="ORF">B9Z55_016071</name>
</gene>
<evidence type="ECO:0000313" key="9">
    <source>
        <dbReference type="EMBL" id="PIC37442.1"/>
    </source>
</evidence>
<dbReference type="GO" id="GO:0005049">
    <property type="term" value="F:nuclear export signal receptor activity"/>
    <property type="evidence" value="ECO:0007669"/>
    <property type="project" value="InterPro"/>
</dbReference>
<dbReference type="InterPro" id="IPR011989">
    <property type="entry name" value="ARM-like"/>
</dbReference>
<dbReference type="AlphaFoldDB" id="A0A2G5UD22"/>
<evidence type="ECO:0000256" key="7">
    <source>
        <dbReference type="ARBA" id="ARBA00023242"/>
    </source>
</evidence>
<accession>A0A2G5UD22</accession>
<dbReference type="SUPFAM" id="SSF48371">
    <property type="entry name" value="ARM repeat"/>
    <property type="match status" value="1"/>
</dbReference>
<dbReference type="OrthoDB" id="5548448at2759"/>
<dbReference type="STRING" id="1611254.A0A2G5UD22"/>
<organism evidence="9 10">
    <name type="scientific">Caenorhabditis nigoni</name>
    <dbReference type="NCBI Taxonomy" id="1611254"/>
    <lineage>
        <taxon>Eukaryota</taxon>
        <taxon>Metazoa</taxon>
        <taxon>Ecdysozoa</taxon>
        <taxon>Nematoda</taxon>
        <taxon>Chromadorea</taxon>
        <taxon>Rhabditida</taxon>
        <taxon>Rhabditina</taxon>
        <taxon>Rhabditomorpha</taxon>
        <taxon>Rhabditoidea</taxon>
        <taxon>Rhabditidae</taxon>
        <taxon>Peloderinae</taxon>
        <taxon>Caenorhabditis</taxon>
    </lineage>
</organism>
<comment type="subcellular location">
    <subcellularLocation>
        <location evidence="2">Cytoplasm</location>
    </subcellularLocation>
    <subcellularLocation>
        <location evidence="1">Nucleus</location>
    </subcellularLocation>
</comment>
<dbReference type="InterPro" id="IPR016024">
    <property type="entry name" value="ARM-type_fold"/>
</dbReference>
<comment type="caution">
    <text evidence="9">The sequence shown here is derived from an EMBL/GenBank/DDBJ whole genome shotgun (WGS) entry which is preliminary data.</text>
</comment>
<comment type="similarity">
    <text evidence="3">Belongs to the exportin family.</text>
</comment>
<keyword evidence="7" id="KW-0539">Nucleus</keyword>
<evidence type="ECO:0000256" key="3">
    <source>
        <dbReference type="ARBA" id="ARBA00009466"/>
    </source>
</evidence>
<proteinExistence type="inferred from homology"/>
<evidence type="ECO:0000256" key="1">
    <source>
        <dbReference type="ARBA" id="ARBA00004123"/>
    </source>
</evidence>
<dbReference type="InterPro" id="IPR044189">
    <property type="entry name" value="XPO4/7-like"/>
</dbReference>
<evidence type="ECO:0000256" key="4">
    <source>
        <dbReference type="ARBA" id="ARBA00022448"/>
    </source>
</evidence>
<evidence type="ECO:0000256" key="8">
    <source>
        <dbReference type="ARBA" id="ARBA00040444"/>
    </source>
</evidence>
<dbReference type="GO" id="GO:0006611">
    <property type="term" value="P:protein export from nucleus"/>
    <property type="evidence" value="ECO:0007669"/>
    <property type="project" value="TreeGrafter"/>
</dbReference>
<evidence type="ECO:0000256" key="5">
    <source>
        <dbReference type="ARBA" id="ARBA00022490"/>
    </source>
</evidence>
<dbReference type="Proteomes" id="UP000230233">
    <property type="component" value="Chromosome IV"/>
</dbReference>
<name>A0A2G5UD22_9PELO</name>
<keyword evidence="5" id="KW-0963">Cytoplasm</keyword>